<comment type="caution">
    <text evidence="2">The sequence shown here is derived from an EMBL/GenBank/DDBJ whole genome shotgun (WGS) entry which is preliminary data.</text>
</comment>
<evidence type="ECO:0000256" key="1">
    <source>
        <dbReference type="SAM" id="Phobius"/>
    </source>
</evidence>
<feature type="transmembrane region" description="Helical" evidence="1">
    <location>
        <begin position="74"/>
        <end position="93"/>
    </location>
</feature>
<gene>
    <name evidence="2" type="ORF">IYQ_20475</name>
</gene>
<proteinExistence type="predicted"/>
<dbReference type="RefSeq" id="WP_005320065.1">
    <property type="nucleotide sequence ID" value="NZ_AGVO01000080.1"/>
</dbReference>
<dbReference type="Proteomes" id="UP000006428">
    <property type="component" value="Unassembled WGS sequence"/>
</dbReference>
<dbReference type="Pfam" id="PF07220">
    <property type="entry name" value="DUF1420"/>
    <property type="match status" value="1"/>
</dbReference>
<protein>
    <submittedName>
        <fullName evidence="2">Uncharacterized protein</fullName>
    </submittedName>
</protein>
<dbReference type="InterPro" id="IPR010818">
    <property type="entry name" value="DUF1420"/>
</dbReference>
<evidence type="ECO:0000313" key="3">
    <source>
        <dbReference type="Proteomes" id="UP000006428"/>
    </source>
</evidence>
<accession>A0ABP2MV80</accession>
<reference evidence="2 3" key="1">
    <citation type="journal article" date="2012" name="Front. Microbiol.">
        <title>Draft Genome Sequence of the Virulent Strain 01-B526 of the Fish Pathogen Aeromonas salmonicida.</title>
        <authorList>
            <person name="Charette S.J."/>
            <person name="Brochu F."/>
            <person name="Boyle B."/>
            <person name="Filion G."/>
            <person name="Tanaka K.H."/>
            <person name="Derome N."/>
        </authorList>
    </citation>
    <scope>NUCLEOTIDE SEQUENCE [LARGE SCALE GENOMIC DNA]</scope>
    <source>
        <strain evidence="2 3">01-B526</strain>
    </source>
</reference>
<keyword evidence="3" id="KW-1185">Reference proteome</keyword>
<dbReference type="EMBL" id="AGVO01000080">
    <property type="protein sequence ID" value="EHI50638.1"/>
    <property type="molecule type" value="Genomic_DNA"/>
</dbReference>
<sequence>MIHIIRLIIAAAFIWFGFEQVSDDLYATLSNGSASFRVSGIANIWASYCAPLVGIVLIPHVLMSVAKIGNPDKLFQRSVLIVIFAIAPILTFATKIKLSFKSDNYVECQDLRRVSRWNSYQVYAVSVNECQLLKDRKNSK</sequence>
<feature type="transmembrane region" description="Helical" evidence="1">
    <location>
        <begin position="39"/>
        <end position="62"/>
    </location>
</feature>
<organism evidence="2 3">
    <name type="scientific">Aeromonas salmonicida subsp. salmonicida 01-B526</name>
    <dbReference type="NCBI Taxonomy" id="1076135"/>
    <lineage>
        <taxon>Bacteria</taxon>
        <taxon>Pseudomonadati</taxon>
        <taxon>Pseudomonadota</taxon>
        <taxon>Gammaproteobacteria</taxon>
        <taxon>Aeromonadales</taxon>
        <taxon>Aeromonadaceae</taxon>
        <taxon>Aeromonas</taxon>
    </lineage>
</organism>
<keyword evidence="1" id="KW-1133">Transmembrane helix</keyword>
<evidence type="ECO:0000313" key="2">
    <source>
        <dbReference type="EMBL" id="EHI50638.1"/>
    </source>
</evidence>
<keyword evidence="1" id="KW-0812">Transmembrane</keyword>
<name>A0ABP2MV80_AERSS</name>
<keyword evidence="1" id="KW-0472">Membrane</keyword>